<gene>
    <name evidence="1" type="ORF">GCM10022393_01440</name>
</gene>
<protein>
    <submittedName>
        <fullName evidence="1">Uncharacterized protein</fullName>
    </submittedName>
</protein>
<name>A0ABP7X7X8_9FLAO</name>
<dbReference type="EMBL" id="BAABCW010000001">
    <property type="protein sequence ID" value="GAA4106806.1"/>
    <property type="molecule type" value="Genomic_DNA"/>
</dbReference>
<proteinExistence type="predicted"/>
<evidence type="ECO:0000313" key="1">
    <source>
        <dbReference type="EMBL" id="GAA4106806.1"/>
    </source>
</evidence>
<keyword evidence="2" id="KW-1185">Reference proteome</keyword>
<accession>A0ABP7X7X8</accession>
<dbReference type="RefSeq" id="WP_344923854.1">
    <property type="nucleotide sequence ID" value="NZ_BAABCW010000001.1"/>
</dbReference>
<dbReference type="Proteomes" id="UP001500459">
    <property type="component" value="Unassembled WGS sequence"/>
</dbReference>
<reference evidence="2" key="1">
    <citation type="journal article" date="2019" name="Int. J. Syst. Evol. Microbiol.">
        <title>The Global Catalogue of Microorganisms (GCM) 10K type strain sequencing project: providing services to taxonomists for standard genome sequencing and annotation.</title>
        <authorList>
            <consortium name="The Broad Institute Genomics Platform"/>
            <consortium name="The Broad Institute Genome Sequencing Center for Infectious Disease"/>
            <person name="Wu L."/>
            <person name="Ma J."/>
        </authorList>
    </citation>
    <scope>NUCLEOTIDE SEQUENCE [LARGE SCALE GENOMIC DNA]</scope>
    <source>
        <strain evidence="2">JCM 17106</strain>
    </source>
</reference>
<comment type="caution">
    <text evidence="1">The sequence shown here is derived from an EMBL/GenBank/DDBJ whole genome shotgun (WGS) entry which is preliminary data.</text>
</comment>
<organism evidence="1 2">
    <name type="scientific">Aquimarina addita</name>
    <dbReference type="NCBI Taxonomy" id="870485"/>
    <lineage>
        <taxon>Bacteria</taxon>
        <taxon>Pseudomonadati</taxon>
        <taxon>Bacteroidota</taxon>
        <taxon>Flavobacteriia</taxon>
        <taxon>Flavobacteriales</taxon>
        <taxon>Flavobacteriaceae</taxon>
        <taxon>Aquimarina</taxon>
    </lineage>
</organism>
<sequence length="152" mass="17465">MAKIEKVCLQEIPEQIYVDDKTTNTITVIADISFHSLDIKLEMEYQLYLFVYDVHGSSDIPVLISNWDESKVHRVVSEQQSDDFLCKKRILISSLHQKDNKMTVVKSMTLNLGKITKNTSVYEKKFEVFATLIPAIDRASSRSEVFISKLAF</sequence>
<evidence type="ECO:0000313" key="2">
    <source>
        <dbReference type="Proteomes" id="UP001500459"/>
    </source>
</evidence>